<keyword evidence="10" id="KW-1185">Reference proteome</keyword>
<dbReference type="Proteomes" id="UP000261340">
    <property type="component" value="Unplaced"/>
</dbReference>
<keyword evidence="5 8" id="KW-1133">Transmembrane helix</keyword>
<evidence type="ECO:0000256" key="4">
    <source>
        <dbReference type="ARBA" id="ARBA00022847"/>
    </source>
</evidence>
<dbReference type="InterPro" id="IPR036458">
    <property type="entry name" value="Na:dicarbo_symporter_sf"/>
</dbReference>
<dbReference type="GO" id="GO:0005313">
    <property type="term" value="F:L-glutamate transmembrane transporter activity"/>
    <property type="evidence" value="ECO:0007669"/>
    <property type="project" value="TreeGrafter"/>
</dbReference>
<evidence type="ECO:0000256" key="7">
    <source>
        <dbReference type="ARBA" id="ARBA00023180"/>
    </source>
</evidence>
<evidence type="ECO:0000313" key="9">
    <source>
        <dbReference type="Ensembl" id="ENSACIP00000002255.1"/>
    </source>
</evidence>
<keyword evidence="3 8" id="KW-0812">Transmembrane</keyword>
<keyword evidence="4 8" id="KW-0769">Symport</keyword>
<evidence type="ECO:0000256" key="1">
    <source>
        <dbReference type="ARBA" id="ARBA00004141"/>
    </source>
</evidence>
<accession>A0A3Q0QY19</accession>
<protein>
    <recommendedName>
        <fullName evidence="8">Amino acid transporter</fullName>
    </recommendedName>
</protein>
<feature type="transmembrane region" description="Helical" evidence="8">
    <location>
        <begin position="252"/>
        <end position="273"/>
    </location>
</feature>
<sequence>MGDQIKTFLLKIVKGDLGTVKDFCKRNGLLTLSVISVITGCTLGFMLRGSQMSTQAKIYFSFPGELLMRMLKMLILPLITSSLMSGLSSMESKACCRMGVITVTYYLWTTFIAVVVGIVLVIIIKPGIGTEMESNRLGGGPVMTSADYDLFNALNYKTDLIPILKVPTKAIQADFIYVIPDDNDPKGRTVYLELTPPPDVIYKTSPGSSQQMNVLGIVIFSATMGLLLGRMGERGAPLVNVCQCINECVMKIINAAVWYFPFGIIFLVAGKILDMQDPSTLGKKLGWYGITVLTGLFVHGLILLPLFYFLLTRKNPFRYIRGLLQAMVIALATSSSSATLPITMKCLLENCHVDRQIARFVLPVGATINMDGTALYEAVAAIFIAQVNDYELDFGQLVTISITATAASIGAAGIPQAGLVTMVIVLTSVGLPPDDITLIVAIDWILDRFRTMINVLGDALAAGIIAHLCRKDFPLSTSVPSYGTQTPHNKSHTVDVQMTEIHTHKACTCESMGDSVSQMHAHTVYYNICQV</sequence>
<dbReference type="InterPro" id="IPR050746">
    <property type="entry name" value="DAACS"/>
</dbReference>
<evidence type="ECO:0000256" key="6">
    <source>
        <dbReference type="ARBA" id="ARBA00023136"/>
    </source>
</evidence>
<dbReference type="GO" id="GO:0015501">
    <property type="term" value="F:glutamate:sodium symporter activity"/>
    <property type="evidence" value="ECO:0007669"/>
    <property type="project" value="TreeGrafter"/>
</dbReference>
<dbReference type="GO" id="GO:0005886">
    <property type="term" value="C:plasma membrane"/>
    <property type="evidence" value="ECO:0007669"/>
    <property type="project" value="TreeGrafter"/>
</dbReference>
<dbReference type="PANTHER" id="PTHR11958">
    <property type="entry name" value="SODIUM/DICARBOXYLATE SYMPORTER-RELATED"/>
    <property type="match status" value="1"/>
</dbReference>
<dbReference type="Ensembl" id="ENSACIT00000002339.1">
    <property type="protein sequence ID" value="ENSACIP00000002255.1"/>
    <property type="gene ID" value="ENSACIG00000001815.1"/>
</dbReference>
<comment type="subcellular location">
    <subcellularLocation>
        <location evidence="1 8">Membrane</location>
        <topology evidence="1 8">Multi-pass membrane protein</topology>
    </subcellularLocation>
</comment>
<keyword evidence="6 8" id="KW-0472">Membrane</keyword>
<dbReference type="InterPro" id="IPR001991">
    <property type="entry name" value="Na-dicarboxylate_symporter"/>
</dbReference>
<dbReference type="AlphaFoldDB" id="A0A3Q0QY19"/>
<keyword evidence="2 8" id="KW-0813">Transport</keyword>
<name>A0A3Q0QY19_AMPCI</name>
<dbReference type="InterPro" id="IPR018107">
    <property type="entry name" value="Na-dicarboxylate_symporter_CS"/>
</dbReference>
<evidence type="ECO:0000256" key="3">
    <source>
        <dbReference type="ARBA" id="ARBA00022692"/>
    </source>
</evidence>
<evidence type="ECO:0000256" key="8">
    <source>
        <dbReference type="RuleBase" id="RU361216"/>
    </source>
</evidence>
<evidence type="ECO:0000256" key="2">
    <source>
        <dbReference type="ARBA" id="ARBA00022448"/>
    </source>
</evidence>
<feature type="transmembrane region" description="Helical" evidence="8">
    <location>
        <begin position="29"/>
        <end position="47"/>
    </location>
</feature>
<dbReference type="GeneTree" id="ENSGT00940000166036"/>
<evidence type="ECO:0000256" key="5">
    <source>
        <dbReference type="ARBA" id="ARBA00022989"/>
    </source>
</evidence>
<feature type="transmembrane region" description="Helical" evidence="8">
    <location>
        <begin position="285"/>
        <end position="311"/>
    </location>
</feature>
<dbReference type="GO" id="GO:0015175">
    <property type="term" value="F:neutral L-amino acid transmembrane transporter activity"/>
    <property type="evidence" value="ECO:0007669"/>
    <property type="project" value="TreeGrafter"/>
</dbReference>
<proteinExistence type="inferred from homology"/>
<reference evidence="9" key="2">
    <citation type="submission" date="2025-09" db="UniProtKB">
        <authorList>
            <consortium name="Ensembl"/>
        </authorList>
    </citation>
    <scope>IDENTIFICATION</scope>
</reference>
<dbReference type="PRINTS" id="PR00173">
    <property type="entry name" value="EDTRNSPORT"/>
</dbReference>
<evidence type="ECO:0000313" key="10">
    <source>
        <dbReference type="Proteomes" id="UP000261340"/>
    </source>
</evidence>
<dbReference type="PROSITE" id="PS00713">
    <property type="entry name" value="NA_DICARBOXYL_SYMP_1"/>
    <property type="match status" value="1"/>
</dbReference>
<dbReference type="Gene3D" id="1.10.3860.10">
    <property type="entry name" value="Sodium:dicarboxylate symporter"/>
    <property type="match status" value="1"/>
</dbReference>
<organism evidence="9 10">
    <name type="scientific">Amphilophus citrinellus</name>
    <name type="common">Midas cichlid</name>
    <name type="synonym">Cichlasoma citrinellum</name>
    <dbReference type="NCBI Taxonomy" id="61819"/>
    <lineage>
        <taxon>Eukaryota</taxon>
        <taxon>Metazoa</taxon>
        <taxon>Chordata</taxon>
        <taxon>Craniata</taxon>
        <taxon>Vertebrata</taxon>
        <taxon>Euteleostomi</taxon>
        <taxon>Actinopterygii</taxon>
        <taxon>Neopterygii</taxon>
        <taxon>Teleostei</taxon>
        <taxon>Neoteleostei</taxon>
        <taxon>Acanthomorphata</taxon>
        <taxon>Ovalentaria</taxon>
        <taxon>Cichlomorphae</taxon>
        <taxon>Cichliformes</taxon>
        <taxon>Cichlidae</taxon>
        <taxon>New World cichlids</taxon>
        <taxon>Cichlasomatinae</taxon>
        <taxon>Heroini</taxon>
        <taxon>Amphilophus</taxon>
    </lineage>
</organism>
<dbReference type="Pfam" id="PF00375">
    <property type="entry name" value="SDF"/>
    <property type="match status" value="1"/>
</dbReference>
<feature type="transmembrane region" description="Helical" evidence="8">
    <location>
        <begin position="99"/>
        <end position="124"/>
    </location>
</feature>
<dbReference type="PANTHER" id="PTHR11958:SF48">
    <property type="entry name" value="AMINO ACID TRANSPORTER"/>
    <property type="match status" value="1"/>
</dbReference>
<feature type="transmembrane region" description="Helical" evidence="8">
    <location>
        <begin position="67"/>
        <end position="87"/>
    </location>
</feature>
<dbReference type="STRING" id="61819.ENSACIP00000002255"/>
<dbReference type="PROSITE" id="PS00714">
    <property type="entry name" value="NA_DICARBOXYL_SYMP_2"/>
    <property type="match status" value="1"/>
</dbReference>
<feature type="transmembrane region" description="Helical" evidence="8">
    <location>
        <begin position="212"/>
        <end position="231"/>
    </location>
</feature>
<reference evidence="9" key="1">
    <citation type="submission" date="2025-08" db="UniProtKB">
        <authorList>
            <consortium name="Ensembl"/>
        </authorList>
    </citation>
    <scope>IDENTIFICATION</scope>
</reference>
<comment type="similarity">
    <text evidence="8">Belongs to the dicarboxylate/amino acid:cation symporter (DAACS) (TC 2.A.23) family.</text>
</comment>
<keyword evidence="7" id="KW-0325">Glycoprotein</keyword>
<dbReference type="SUPFAM" id="SSF118215">
    <property type="entry name" value="Proton glutamate symport protein"/>
    <property type="match status" value="1"/>
</dbReference>
<dbReference type="OMA" id="RKLGWYG"/>